<organism evidence="9 10">
    <name type="scientific">Cherax quadricarinatus</name>
    <name type="common">Australian red claw crayfish</name>
    <dbReference type="NCBI Taxonomy" id="27406"/>
    <lineage>
        <taxon>Eukaryota</taxon>
        <taxon>Metazoa</taxon>
        <taxon>Ecdysozoa</taxon>
        <taxon>Arthropoda</taxon>
        <taxon>Crustacea</taxon>
        <taxon>Multicrustacea</taxon>
        <taxon>Malacostraca</taxon>
        <taxon>Eumalacostraca</taxon>
        <taxon>Eucarida</taxon>
        <taxon>Decapoda</taxon>
        <taxon>Pleocyemata</taxon>
        <taxon>Astacidea</taxon>
        <taxon>Parastacoidea</taxon>
        <taxon>Parastacidae</taxon>
        <taxon>Cherax</taxon>
    </lineage>
</organism>
<evidence type="ECO:0000256" key="3">
    <source>
        <dbReference type="ARBA" id="ARBA00022692"/>
    </source>
</evidence>
<feature type="transmembrane region" description="Helical" evidence="7">
    <location>
        <begin position="373"/>
        <end position="394"/>
    </location>
</feature>
<feature type="transmembrane region" description="Helical" evidence="7">
    <location>
        <begin position="299"/>
        <end position="316"/>
    </location>
</feature>
<comment type="caution">
    <text evidence="9">The sequence shown here is derived from an EMBL/GenBank/DDBJ whole genome shotgun (WGS) entry which is preliminary data.</text>
</comment>
<feature type="transmembrane region" description="Helical" evidence="7">
    <location>
        <begin position="81"/>
        <end position="100"/>
    </location>
</feature>
<dbReference type="PANTHER" id="PTHR16172">
    <property type="entry name" value="MAJOR FACILITATOR SUPERFAMILY DOMAIN-CONTAINING PROTEIN 6-LIKE"/>
    <property type="match status" value="1"/>
</dbReference>
<protein>
    <recommendedName>
        <fullName evidence="8">Major facilitator superfamily (MFS) profile domain-containing protein</fullName>
    </recommendedName>
</protein>
<dbReference type="GO" id="GO:0016020">
    <property type="term" value="C:membrane"/>
    <property type="evidence" value="ECO:0007669"/>
    <property type="project" value="UniProtKB-SubCell"/>
</dbReference>
<evidence type="ECO:0000256" key="2">
    <source>
        <dbReference type="ARBA" id="ARBA00005241"/>
    </source>
</evidence>
<dbReference type="CDD" id="cd17335">
    <property type="entry name" value="MFS_MFSD6"/>
    <property type="match status" value="1"/>
</dbReference>
<feature type="transmembrane region" description="Helical" evidence="7">
    <location>
        <begin position="328"/>
        <end position="347"/>
    </location>
</feature>
<dbReference type="InterPro" id="IPR051717">
    <property type="entry name" value="MFS_MFSD6"/>
</dbReference>
<dbReference type="PROSITE" id="PS50850">
    <property type="entry name" value="MFS"/>
    <property type="match status" value="1"/>
</dbReference>
<feature type="transmembrane region" description="Helical" evidence="7">
    <location>
        <begin position="21"/>
        <end position="40"/>
    </location>
</feature>
<dbReference type="InterPro" id="IPR020846">
    <property type="entry name" value="MFS_dom"/>
</dbReference>
<keyword evidence="10" id="KW-1185">Reference proteome</keyword>
<evidence type="ECO:0000313" key="9">
    <source>
        <dbReference type="EMBL" id="KAK8741732.1"/>
    </source>
</evidence>
<evidence type="ECO:0000313" key="10">
    <source>
        <dbReference type="Proteomes" id="UP001445076"/>
    </source>
</evidence>
<keyword evidence="4 7" id="KW-1133">Transmembrane helix</keyword>
<dbReference type="InterPro" id="IPR024989">
    <property type="entry name" value="MFS_assoc_dom"/>
</dbReference>
<comment type="similarity">
    <text evidence="2">Belongs to the major facilitator superfamily. MFSD6 family.</text>
</comment>
<feature type="transmembrane region" description="Helical" evidence="7">
    <location>
        <begin position="46"/>
        <end position="69"/>
    </location>
</feature>
<dbReference type="Gene3D" id="1.20.1250.20">
    <property type="entry name" value="MFS general substrate transporter like domains"/>
    <property type="match status" value="3"/>
</dbReference>
<feature type="transmembrane region" description="Helical" evidence="7">
    <location>
        <begin position="445"/>
        <end position="463"/>
    </location>
</feature>
<feature type="transmembrane region" description="Helical" evidence="7">
    <location>
        <begin position="508"/>
        <end position="532"/>
    </location>
</feature>
<dbReference type="SUPFAM" id="SSF103473">
    <property type="entry name" value="MFS general substrate transporter"/>
    <property type="match status" value="1"/>
</dbReference>
<comment type="subcellular location">
    <subcellularLocation>
        <location evidence="1">Membrane</location>
        <topology evidence="1">Multi-pass membrane protein</topology>
    </subcellularLocation>
</comment>
<evidence type="ECO:0000256" key="7">
    <source>
        <dbReference type="SAM" id="Phobius"/>
    </source>
</evidence>
<dbReference type="Pfam" id="PF12832">
    <property type="entry name" value="MFS_1_like"/>
    <property type="match status" value="1"/>
</dbReference>
<dbReference type="PANTHER" id="PTHR16172:SF30">
    <property type="entry name" value="SUGAR BABY, ISOFORM C"/>
    <property type="match status" value="1"/>
</dbReference>
<feature type="region of interest" description="Disordered" evidence="6">
    <location>
        <begin position="570"/>
        <end position="602"/>
    </location>
</feature>
<reference evidence="9 10" key="1">
    <citation type="journal article" date="2024" name="BMC Genomics">
        <title>Genome assembly of redclaw crayfish (Cherax quadricarinatus) provides insights into its immune adaptation and hypoxia tolerance.</title>
        <authorList>
            <person name="Liu Z."/>
            <person name="Zheng J."/>
            <person name="Li H."/>
            <person name="Fang K."/>
            <person name="Wang S."/>
            <person name="He J."/>
            <person name="Zhou D."/>
            <person name="Weng S."/>
            <person name="Chi M."/>
            <person name="Gu Z."/>
            <person name="He J."/>
            <person name="Li F."/>
            <person name="Wang M."/>
        </authorList>
    </citation>
    <scope>NUCLEOTIDE SEQUENCE [LARGE SCALE GENOMIC DNA]</scope>
    <source>
        <strain evidence="9">ZL_2023a</strain>
    </source>
</reference>
<dbReference type="AlphaFoldDB" id="A0AAW0XQJ0"/>
<keyword evidence="3 7" id="KW-0812">Transmembrane</keyword>
<feature type="transmembrane region" description="Helical" evidence="7">
    <location>
        <begin position="469"/>
        <end position="487"/>
    </location>
</feature>
<feature type="transmembrane region" description="Helical" evidence="7">
    <location>
        <begin position="258"/>
        <end position="278"/>
    </location>
</feature>
<evidence type="ECO:0000256" key="1">
    <source>
        <dbReference type="ARBA" id="ARBA00004141"/>
    </source>
</evidence>
<dbReference type="InterPro" id="IPR036259">
    <property type="entry name" value="MFS_trans_sf"/>
</dbReference>
<feature type="transmembrane region" description="Helical" evidence="7">
    <location>
        <begin position="538"/>
        <end position="559"/>
    </location>
</feature>
<evidence type="ECO:0000259" key="8">
    <source>
        <dbReference type="PROSITE" id="PS50850"/>
    </source>
</evidence>
<feature type="domain" description="Major facilitator superfamily (MFS) profile" evidence="8">
    <location>
        <begin position="372"/>
        <end position="602"/>
    </location>
</feature>
<evidence type="ECO:0000256" key="6">
    <source>
        <dbReference type="SAM" id="MobiDB-lite"/>
    </source>
</evidence>
<evidence type="ECO:0000256" key="4">
    <source>
        <dbReference type="ARBA" id="ARBA00022989"/>
    </source>
</evidence>
<evidence type="ECO:0000256" key="5">
    <source>
        <dbReference type="ARBA" id="ARBA00023136"/>
    </source>
</evidence>
<name>A0AAW0XQJ0_CHEQU</name>
<sequence length="602" mass="65871">MAWWQYFTKMKINMKLLPIKAHYFLIFAGTAPVLPFLPVYGRQQGISPAGIGLIYTILPFVGLIVKTASGALSDWLRIHRGMFLSSIVVCLIGFFSIYFVPAVPQNSNQELAHVKLDCTQSATFFKYCFSKDKCGQNDFLDRISGNYTSTCEVRCHSDEEDIKNICNAWNLSSVCQEGELNFTASSTLSDYSLEHLCTFFPILEIAVTGEEVSDPTCPAQTTINCTLLCKDNSLMSYLGAPLTVPPTSIDELLSHHQFWLYVLCFIIAWCGLAVTVVMSDTVCFQLLGSEGNRYGEQRLFGSLGWGALVIVAGALIDYSSLGLPEKDYTPAFVLSFAILFVDVLAATRLEIEGSERRTGTAGSVARLICEPRIVLFILCCVVVGISTGILWTFQLMLVEDIAFGWDCHFGALKLLQGLIMGVQCFGGELPFFFLSGWFIKKLGHVHAMSLVIGVFGIRYILYYTVTNPWVFLPIELLNGFTFGIFYATMTSYASHVAPSGTEATMQGIVGAAFEGIGVATGGFIGGSLFFTVGGPKTFLYTGIFNVAFTVIHVILQLLLSNFRPQSTPVGGNSSPMGYMPPSDSMKPVAADDADANGEDEDF</sequence>
<keyword evidence="5 7" id="KW-0472">Membrane</keyword>
<accession>A0AAW0XQJ0</accession>
<dbReference type="Proteomes" id="UP001445076">
    <property type="component" value="Unassembled WGS sequence"/>
</dbReference>
<gene>
    <name evidence="9" type="ORF">OTU49_002363</name>
</gene>
<dbReference type="EMBL" id="JARKIK010000030">
    <property type="protein sequence ID" value="KAK8741732.1"/>
    <property type="molecule type" value="Genomic_DNA"/>
</dbReference>
<dbReference type="GO" id="GO:0022857">
    <property type="term" value="F:transmembrane transporter activity"/>
    <property type="evidence" value="ECO:0007669"/>
    <property type="project" value="InterPro"/>
</dbReference>
<feature type="compositionally biased region" description="Acidic residues" evidence="6">
    <location>
        <begin position="591"/>
        <end position="602"/>
    </location>
</feature>
<proteinExistence type="inferred from homology"/>